<dbReference type="Proteomes" id="UP000827872">
    <property type="component" value="Linkage Group LG02"/>
</dbReference>
<proteinExistence type="predicted"/>
<protein>
    <submittedName>
        <fullName evidence="1">Uncharacterized protein</fullName>
    </submittedName>
</protein>
<evidence type="ECO:0000313" key="1">
    <source>
        <dbReference type="EMBL" id="KAH8014543.1"/>
    </source>
</evidence>
<keyword evidence="2" id="KW-1185">Reference proteome</keyword>
<evidence type="ECO:0000313" key="2">
    <source>
        <dbReference type="Proteomes" id="UP000827872"/>
    </source>
</evidence>
<accession>A0ACB8G550</accession>
<comment type="caution">
    <text evidence="1">The sequence shown here is derived from an EMBL/GenBank/DDBJ whole genome shotgun (WGS) entry which is preliminary data.</text>
</comment>
<sequence>MAEHSEQRQTLEMGEVSQAANNSELRAELHTLQRRIDNLTWDRGPHQSSNGPNATPPQHSSLAELNKGPWKGFKVDFVRDPNKLAFFLIQVGSYMEVHGEGFQSDHERIFEIGTQLHEEAANWLVGLVEEDAPEIYDLEQFLLALHHRFEDPLAEEKARTTLQQLRQGNHSVSDFAAEFCRLASRLQGWPELVLVQLFKDALHPKVLQWGLIQGDPETLMGWIKRDATGSQG</sequence>
<dbReference type="EMBL" id="CM037615">
    <property type="protein sequence ID" value="KAH8014543.1"/>
    <property type="molecule type" value="Genomic_DNA"/>
</dbReference>
<organism evidence="1 2">
    <name type="scientific">Sphaerodactylus townsendi</name>
    <dbReference type="NCBI Taxonomy" id="933632"/>
    <lineage>
        <taxon>Eukaryota</taxon>
        <taxon>Metazoa</taxon>
        <taxon>Chordata</taxon>
        <taxon>Craniata</taxon>
        <taxon>Vertebrata</taxon>
        <taxon>Euteleostomi</taxon>
        <taxon>Lepidosauria</taxon>
        <taxon>Squamata</taxon>
        <taxon>Bifurcata</taxon>
        <taxon>Gekkota</taxon>
        <taxon>Sphaerodactylidae</taxon>
        <taxon>Sphaerodactylus</taxon>
    </lineage>
</organism>
<name>A0ACB8G550_9SAUR</name>
<gene>
    <name evidence="1" type="ORF">K3G42_029890</name>
</gene>
<reference evidence="1" key="1">
    <citation type="submission" date="2021-08" db="EMBL/GenBank/DDBJ databases">
        <title>The first chromosome-level gecko genome reveals the dynamic sex chromosomes of Neotropical dwarf geckos (Sphaerodactylidae: Sphaerodactylus).</title>
        <authorList>
            <person name="Pinto B.J."/>
            <person name="Keating S.E."/>
            <person name="Gamble T."/>
        </authorList>
    </citation>
    <scope>NUCLEOTIDE SEQUENCE</scope>
    <source>
        <strain evidence="1">TG3544</strain>
    </source>
</reference>